<feature type="transmembrane region" description="Helical" evidence="1">
    <location>
        <begin position="153"/>
        <end position="173"/>
    </location>
</feature>
<dbReference type="InterPro" id="IPR000326">
    <property type="entry name" value="PAP2/HPO"/>
</dbReference>
<dbReference type="OrthoDB" id="9789113at2"/>
<dbReference type="Pfam" id="PF01569">
    <property type="entry name" value="PAP2"/>
    <property type="match status" value="1"/>
</dbReference>
<evidence type="ECO:0000256" key="1">
    <source>
        <dbReference type="SAM" id="Phobius"/>
    </source>
</evidence>
<keyword evidence="1" id="KW-0472">Membrane</keyword>
<dbReference type="Gene3D" id="1.20.144.10">
    <property type="entry name" value="Phosphatidic acid phosphatase type 2/haloperoxidase"/>
    <property type="match status" value="2"/>
</dbReference>
<dbReference type="AlphaFoldDB" id="A0A0R1R6W4"/>
<dbReference type="Proteomes" id="UP000051790">
    <property type="component" value="Unassembled WGS sequence"/>
</dbReference>
<evidence type="ECO:0000313" key="3">
    <source>
        <dbReference type="EMBL" id="KRL53072.1"/>
    </source>
</evidence>
<feature type="transmembrane region" description="Helical" evidence="1">
    <location>
        <begin position="85"/>
        <end position="106"/>
    </location>
</feature>
<dbReference type="PATRIC" id="fig|1423769.4.peg.1733"/>
<keyword evidence="1" id="KW-0812">Transmembrane</keyword>
<protein>
    <submittedName>
        <fullName evidence="3">Phosphatidic acid phosphatase</fullName>
    </submittedName>
</protein>
<comment type="caution">
    <text evidence="3">The sequence shown here is derived from an EMBL/GenBank/DDBJ whole genome shotgun (WGS) entry which is preliminary data.</text>
</comment>
<keyword evidence="4" id="KW-1185">Reference proteome</keyword>
<dbReference type="PANTHER" id="PTHR14969">
    <property type="entry name" value="SPHINGOSINE-1-PHOSPHATE PHOSPHOHYDROLASE"/>
    <property type="match status" value="1"/>
</dbReference>
<feature type="domain" description="Phosphatidic acid phosphatase type 2/haloperoxidase" evidence="2">
    <location>
        <begin position="84"/>
        <end position="197"/>
    </location>
</feature>
<keyword evidence="1" id="KW-1133">Transmembrane helix</keyword>
<feature type="transmembrane region" description="Helical" evidence="1">
    <location>
        <begin position="126"/>
        <end position="146"/>
    </location>
</feature>
<reference evidence="3 4" key="1">
    <citation type="journal article" date="2015" name="Genome Announc.">
        <title>Expanding the biotechnology potential of lactobacilli through comparative genomics of 213 strains and associated genera.</title>
        <authorList>
            <person name="Sun Z."/>
            <person name="Harris H.M."/>
            <person name="McCann A."/>
            <person name="Guo C."/>
            <person name="Argimon S."/>
            <person name="Zhang W."/>
            <person name="Yang X."/>
            <person name="Jeffery I.B."/>
            <person name="Cooney J.C."/>
            <person name="Kagawa T.F."/>
            <person name="Liu W."/>
            <person name="Song Y."/>
            <person name="Salvetti E."/>
            <person name="Wrobel A."/>
            <person name="Rasinkangas P."/>
            <person name="Parkhill J."/>
            <person name="Rea M.C."/>
            <person name="O'Sullivan O."/>
            <person name="Ritari J."/>
            <person name="Douillard F.P."/>
            <person name="Paul Ross R."/>
            <person name="Yang R."/>
            <person name="Briner A.E."/>
            <person name="Felis G.E."/>
            <person name="de Vos W.M."/>
            <person name="Barrangou R."/>
            <person name="Klaenhammer T.R."/>
            <person name="Caufield P.W."/>
            <person name="Cui Y."/>
            <person name="Zhang H."/>
            <person name="O'Toole P.W."/>
        </authorList>
    </citation>
    <scope>NUCLEOTIDE SEQUENCE [LARGE SCALE GENOMIC DNA]</scope>
    <source>
        <strain evidence="3 4">DSM 13343</strain>
    </source>
</reference>
<evidence type="ECO:0000259" key="2">
    <source>
        <dbReference type="SMART" id="SM00014"/>
    </source>
</evidence>
<dbReference type="SUPFAM" id="SSF48317">
    <property type="entry name" value="Acid phosphatase/Vanadium-dependent haloperoxidase"/>
    <property type="match status" value="1"/>
</dbReference>
<feature type="transmembrane region" description="Helical" evidence="1">
    <location>
        <begin position="55"/>
        <end position="78"/>
    </location>
</feature>
<dbReference type="CDD" id="cd03392">
    <property type="entry name" value="PAP2_like_2"/>
    <property type="match status" value="1"/>
</dbReference>
<gene>
    <name evidence="3" type="ORF">FD01_GL001620</name>
</gene>
<dbReference type="EMBL" id="AZEU01000022">
    <property type="protein sequence ID" value="KRL53072.1"/>
    <property type="molecule type" value="Genomic_DNA"/>
</dbReference>
<sequence>MSTRTTRLLGTISLAGFATLMLGVMTHATWLNQLDASLFKLTSQQTPAATTFDKVIAQLGSPLIAIILTCILGIWVFFKINQTTGLFIVFSQFLGSAIAEGFKLIVQRARPTHQLVADTGYSFPSGHTFCTAILVFCLLLIILPHLHDPEVQLVAVIIGSLWIALVAISRVYLRDHFGSDVLASATLAGGFWGWLIPVRLKLENMMKQLIPQSLKGSH</sequence>
<accession>A0A0R1R6W4</accession>
<feature type="transmembrane region" description="Helical" evidence="1">
    <location>
        <begin position="179"/>
        <end position="198"/>
    </location>
</feature>
<dbReference type="SMART" id="SM00014">
    <property type="entry name" value="acidPPc"/>
    <property type="match status" value="1"/>
</dbReference>
<proteinExistence type="predicted"/>
<evidence type="ECO:0000313" key="4">
    <source>
        <dbReference type="Proteomes" id="UP000051790"/>
    </source>
</evidence>
<name>A0A0R1R6W4_9LACO</name>
<organism evidence="3 4">
    <name type="scientific">Lacticaseibacillus manihotivorans DSM 13343 = JCM 12514</name>
    <dbReference type="NCBI Taxonomy" id="1423769"/>
    <lineage>
        <taxon>Bacteria</taxon>
        <taxon>Bacillati</taxon>
        <taxon>Bacillota</taxon>
        <taxon>Bacilli</taxon>
        <taxon>Lactobacillales</taxon>
        <taxon>Lactobacillaceae</taxon>
        <taxon>Lacticaseibacillus</taxon>
    </lineage>
</organism>
<dbReference type="PANTHER" id="PTHR14969:SF13">
    <property type="entry name" value="AT30094P"/>
    <property type="match status" value="1"/>
</dbReference>
<dbReference type="RefSeq" id="WP_054717331.1">
    <property type="nucleotide sequence ID" value="NZ_AZEU01000022.1"/>
</dbReference>
<dbReference type="InterPro" id="IPR036938">
    <property type="entry name" value="PAP2/HPO_sf"/>
</dbReference>